<feature type="transmembrane region" description="Helical" evidence="11">
    <location>
        <begin position="50"/>
        <end position="68"/>
    </location>
</feature>
<sequence length="664" mass="73152">MDGTTGHGGEERPGNITTSDFCYVDAAVHSAGVWGSAGSRPFLGFALPRLQLQLAIIFLITQSLHLLLRRFHLPRLVSEILAGIILGPTILGRYAYVDEALFPQEGDVYLDLLSKIGYIFFIFLSGVKMDPLTVLRTGIKAWTIGVLAVTLPLGGSLIMTVLQQTEIHKYRIPAYKTIISIQNLFPFPVIASMLVDLKIMNTELGRLSLASALISDMVSNLSSTLITYGRVGIMSFANVIMIHSTFMTMCLILFILSVGRPLSLWIIQNTPEGKPASRFHVVIMAFLVFVVVLLTDNVGLNYQYSPFLLGLAVPEGATLVDRLETLVDCWRRLGLCLGMKLVSVFVPAVVCKVPKKDAVALSFIMSAQGVVQMAFYYYNYVNQSSACSSAPTHRVDDAVAVQKVLEASYPSEESPMAVYALHLLELTGRANPQLIDHQLGQKSTGEGRAQKMIDILTSFEQQYAGDLTIQQFTAISLTKFMHHDICTLAFNKLASMVILLFHRKWNQQGKEKGMTMKGKGTKRESSSSNLDSQEPRMDIKSILKDIEFLGSSHMTWKQIKDLENKKVVSLGGKRAILGRFGAYNSNSSKKVPERKPAEDRILKSMQGDFRKGVLNVGHLLKPSAPEASNYKGRHPTGKGKKKKEGKKSHGKRKGGGGGGGKRRH</sequence>
<evidence type="ECO:0000256" key="3">
    <source>
        <dbReference type="ARBA" id="ARBA00022538"/>
    </source>
</evidence>
<dbReference type="PANTHER" id="PTHR32468:SF22">
    <property type="entry name" value="CATION_H(+) ANTIPORTER 3-LIKE"/>
    <property type="match status" value="1"/>
</dbReference>
<keyword evidence="3" id="KW-0633">Potassium transport</keyword>
<dbReference type="AlphaFoldDB" id="A0A8X8WWN3"/>
<feature type="transmembrane region" description="Helical" evidence="11">
    <location>
        <begin position="207"/>
        <end position="229"/>
    </location>
</feature>
<comment type="caution">
    <text evidence="13">The sequence shown here is derived from an EMBL/GenBank/DDBJ whole genome shotgun (WGS) entry which is preliminary data.</text>
</comment>
<evidence type="ECO:0000313" key="13">
    <source>
        <dbReference type="EMBL" id="KAG6403290.1"/>
    </source>
</evidence>
<feature type="transmembrane region" description="Helical" evidence="11">
    <location>
        <begin position="235"/>
        <end position="258"/>
    </location>
</feature>
<feature type="transmembrane region" description="Helical" evidence="11">
    <location>
        <begin position="174"/>
        <end position="195"/>
    </location>
</feature>
<feature type="transmembrane region" description="Helical" evidence="11">
    <location>
        <begin position="139"/>
        <end position="162"/>
    </location>
</feature>
<dbReference type="Pfam" id="PF00999">
    <property type="entry name" value="Na_H_Exchanger"/>
    <property type="match status" value="1"/>
</dbReference>
<feature type="compositionally biased region" description="Basic residues" evidence="10">
    <location>
        <begin position="631"/>
        <end position="664"/>
    </location>
</feature>
<accession>A0A8X8WWN3</accession>
<keyword evidence="2" id="KW-0813">Transport</keyword>
<dbReference type="Proteomes" id="UP000298416">
    <property type="component" value="Unassembled WGS sequence"/>
</dbReference>
<evidence type="ECO:0000256" key="4">
    <source>
        <dbReference type="ARBA" id="ARBA00022692"/>
    </source>
</evidence>
<dbReference type="InterPro" id="IPR050794">
    <property type="entry name" value="CPA2_transporter"/>
</dbReference>
<evidence type="ECO:0000256" key="1">
    <source>
        <dbReference type="ARBA" id="ARBA00004141"/>
    </source>
</evidence>
<keyword evidence="5" id="KW-0630">Potassium</keyword>
<feature type="transmembrane region" description="Helical" evidence="11">
    <location>
        <begin position="80"/>
        <end position="96"/>
    </location>
</feature>
<evidence type="ECO:0000256" key="11">
    <source>
        <dbReference type="SAM" id="Phobius"/>
    </source>
</evidence>
<comment type="subcellular location">
    <subcellularLocation>
        <location evidence="1">Membrane</location>
        <topology evidence="1">Multi-pass membrane protein</topology>
    </subcellularLocation>
</comment>
<gene>
    <name evidence="13" type="ORF">SASPL_135507</name>
</gene>
<dbReference type="GO" id="GO:0012505">
    <property type="term" value="C:endomembrane system"/>
    <property type="evidence" value="ECO:0007669"/>
    <property type="project" value="TreeGrafter"/>
</dbReference>
<evidence type="ECO:0000256" key="2">
    <source>
        <dbReference type="ARBA" id="ARBA00022448"/>
    </source>
</evidence>
<dbReference type="GO" id="GO:1902600">
    <property type="term" value="P:proton transmembrane transport"/>
    <property type="evidence" value="ECO:0007669"/>
    <property type="project" value="InterPro"/>
</dbReference>
<dbReference type="GO" id="GO:0016020">
    <property type="term" value="C:membrane"/>
    <property type="evidence" value="ECO:0007669"/>
    <property type="project" value="UniProtKB-SubCell"/>
</dbReference>
<organism evidence="13">
    <name type="scientific">Salvia splendens</name>
    <name type="common">Scarlet sage</name>
    <dbReference type="NCBI Taxonomy" id="180675"/>
    <lineage>
        <taxon>Eukaryota</taxon>
        <taxon>Viridiplantae</taxon>
        <taxon>Streptophyta</taxon>
        <taxon>Embryophyta</taxon>
        <taxon>Tracheophyta</taxon>
        <taxon>Spermatophyta</taxon>
        <taxon>Magnoliopsida</taxon>
        <taxon>eudicotyledons</taxon>
        <taxon>Gunneridae</taxon>
        <taxon>Pentapetalae</taxon>
        <taxon>asterids</taxon>
        <taxon>lamiids</taxon>
        <taxon>Lamiales</taxon>
        <taxon>Lamiaceae</taxon>
        <taxon>Nepetoideae</taxon>
        <taxon>Mentheae</taxon>
        <taxon>Salviinae</taxon>
        <taxon>Salvia</taxon>
        <taxon>Salvia subgen. Calosphace</taxon>
        <taxon>core Calosphace</taxon>
    </lineage>
</organism>
<comment type="similarity">
    <text evidence="9">Belongs to the monovalent cation:proton antiporter 2 (CPA2) transporter (TC 2.A.37) family. CHX (TC 2.A.37.4) subfamily.</text>
</comment>
<dbReference type="GO" id="GO:0006813">
    <property type="term" value="P:potassium ion transport"/>
    <property type="evidence" value="ECO:0007669"/>
    <property type="project" value="UniProtKB-KW"/>
</dbReference>
<keyword evidence="4 11" id="KW-0812">Transmembrane</keyword>
<reference evidence="13" key="1">
    <citation type="submission" date="2018-01" db="EMBL/GenBank/DDBJ databases">
        <authorList>
            <person name="Mao J.F."/>
        </authorList>
    </citation>
    <scope>NUCLEOTIDE SEQUENCE</scope>
    <source>
        <strain evidence="13">Huo1</strain>
        <tissue evidence="13">Leaf</tissue>
    </source>
</reference>
<feature type="domain" description="Cation/H+ exchanger transmembrane" evidence="12">
    <location>
        <begin position="63"/>
        <end position="318"/>
    </location>
</feature>
<keyword evidence="7" id="KW-0406">Ion transport</keyword>
<evidence type="ECO:0000256" key="8">
    <source>
        <dbReference type="ARBA" id="ARBA00023136"/>
    </source>
</evidence>
<dbReference type="GO" id="GO:0006885">
    <property type="term" value="P:regulation of pH"/>
    <property type="evidence" value="ECO:0007669"/>
    <property type="project" value="TreeGrafter"/>
</dbReference>
<evidence type="ECO:0000256" key="9">
    <source>
        <dbReference type="ARBA" id="ARBA00038341"/>
    </source>
</evidence>
<dbReference type="GO" id="GO:0015297">
    <property type="term" value="F:antiporter activity"/>
    <property type="evidence" value="ECO:0007669"/>
    <property type="project" value="InterPro"/>
</dbReference>
<protein>
    <recommendedName>
        <fullName evidence="12">Cation/H+ exchanger transmembrane domain-containing protein</fullName>
    </recommendedName>
</protein>
<evidence type="ECO:0000256" key="6">
    <source>
        <dbReference type="ARBA" id="ARBA00022989"/>
    </source>
</evidence>
<dbReference type="PANTHER" id="PTHR32468">
    <property type="entry name" value="CATION/H + ANTIPORTER"/>
    <property type="match status" value="1"/>
</dbReference>
<dbReference type="EMBL" id="PNBA02000013">
    <property type="protein sequence ID" value="KAG6403290.1"/>
    <property type="molecule type" value="Genomic_DNA"/>
</dbReference>
<dbReference type="Gene3D" id="1.20.1530.20">
    <property type="match status" value="1"/>
</dbReference>
<reference evidence="13" key="2">
    <citation type="submission" date="2020-08" db="EMBL/GenBank/DDBJ databases">
        <title>Plant Genome Project.</title>
        <authorList>
            <person name="Zhang R.-G."/>
        </authorList>
    </citation>
    <scope>NUCLEOTIDE SEQUENCE</scope>
    <source>
        <strain evidence="13">Huo1</strain>
        <tissue evidence="13">Leaf</tissue>
    </source>
</reference>
<evidence type="ECO:0000256" key="5">
    <source>
        <dbReference type="ARBA" id="ARBA00022958"/>
    </source>
</evidence>
<feature type="transmembrane region" description="Helical" evidence="11">
    <location>
        <begin position="279"/>
        <end position="300"/>
    </location>
</feature>
<proteinExistence type="inferred from homology"/>
<evidence type="ECO:0000256" key="10">
    <source>
        <dbReference type="SAM" id="MobiDB-lite"/>
    </source>
</evidence>
<feature type="region of interest" description="Disordered" evidence="10">
    <location>
        <begin position="510"/>
        <end position="534"/>
    </location>
</feature>
<feature type="region of interest" description="Disordered" evidence="10">
    <location>
        <begin position="616"/>
        <end position="664"/>
    </location>
</feature>
<name>A0A8X8WWN3_SALSN</name>
<evidence type="ECO:0000256" key="7">
    <source>
        <dbReference type="ARBA" id="ARBA00023065"/>
    </source>
</evidence>
<feature type="transmembrane region" description="Helical" evidence="11">
    <location>
        <begin position="108"/>
        <end position="127"/>
    </location>
</feature>
<dbReference type="InterPro" id="IPR038770">
    <property type="entry name" value="Na+/solute_symporter_sf"/>
</dbReference>
<keyword evidence="8 11" id="KW-0472">Membrane</keyword>
<dbReference type="InterPro" id="IPR006153">
    <property type="entry name" value="Cation/H_exchanger_TM"/>
</dbReference>
<keyword evidence="6 11" id="KW-1133">Transmembrane helix</keyword>
<evidence type="ECO:0000313" key="14">
    <source>
        <dbReference type="Proteomes" id="UP000298416"/>
    </source>
</evidence>
<keyword evidence="14" id="KW-1185">Reference proteome</keyword>
<evidence type="ECO:0000259" key="12">
    <source>
        <dbReference type="Pfam" id="PF00999"/>
    </source>
</evidence>